<dbReference type="SUPFAM" id="SSF57184">
    <property type="entry name" value="Growth factor receptor domain"/>
    <property type="match status" value="1"/>
</dbReference>
<dbReference type="InParanoid" id="Q22D90"/>
<dbReference type="EMBL" id="GG662652">
    <property type="protein sequence ID" value="EAR83235.2"/>
    <property type="molecule type" value="Genomic_DNA"/>
</dbReference>
<organism evidence="2 3">
    <name type="scientific">Tetrahymena thermophila (strain SB210)</name>
    <dbReference type="NCBI Taxonomy" id="312017"/>
    <lineage>
        <taxon>Eukaryota</taxon>
        <taxon>Sar</taxon>
        <taxon>Alveolata</taxon>
        <taxon>Ciliophora</taxon>
        <taxon>Intramacronucleata</taxon>
        <taxon>Oligohymenophorea</taxon>
        <taxon>Hymenostomatida</taxon>
        <taxon>Tetrahymenina</taxon>
        <taxon>Tetrahymenidae</taxon>
        <taxon>Tetrahymena</taxon>
    </lineage>
</organism>
<dbReference type="GeneID" id="7839624"/>
<dbReference type="RefSeq" id="XP_001030898.2">
    <property type="nucleotide sequence ID" value="XM_001030898.2"/>
</dbReference>
<evidence type="ECO:0000313" key="2">
    <source>
        <dbReference type="EMBL" id="EAR83235.2"/>
    </source>
</evidence>
<evidence type="ECO:0000256" key="1">
    <source>
        <dbReference type="SAM" id="SignalP"/>
    </source>
</evidence>
<keyword evidence="3" id="KW-1185">Reference proteome</keyword>
<accession>Q22D90</accession>
<dbReference type="KEGG" id="tet:TTHERM_00998870"/>
<dbReference type="Gene3D" id="2.10.220.10">
    <property type="entry name" value="Hormone Receptor, Insulin-like Growth Factor Receptor 1, Chain A, domain 2"/>
    <property type="match status" value="1"/>
</dbReference>
<reference evidence="3" key="1">
    <citation type="journal article" date="2006" name="PLoS Biol.">
        <title>Macronuclear genome sequence of the ciliate Tetrahymena thermophila, a model eukaryote.</title>
        <authorList>
            <person name="Eisen J.A."/>
            <person name="Coyne R.S."/>
            <person name="Wu M."/>
            <person name="Wu D."/>
            <person name="Thiagarajan M."/>
            <person name="Wortman J.R."/>
            <person name="Badger J.H."/>
            <person name="Ren Q."/>
            <person name="Amedeo P."/>
            <person name="Jones K.M."/>
            <person name="Tallon L.J."/>
            <person name="Delcher A.L."/>
            <person name="Salzberg S.L."/>
            <person name="Silva J.C."/>
            <person name="Haas B.J."/>
            <person name="Majoros W.H."/>
            <person name="Farzad M."/>
            <person name="Carlton J.M."/>
            <person name="Smith R.K. Jr."/>
            <person name="Garg J."/>
            <person name="Pearlman R.E."/>
            <person name="Karrer K.M."/>
            <person name="Sun L."/>
            <person name="Manning G."/>
            <person name="Elde N.C."/>
            <person name="Turkewitz A.P."/>
            <person name="Asai D.J."/>
            <person name="Wilkes D.E."/>
            <person name="Wang Y."/>
            <person name="Cai H."/>
            <person name="Collins K."/>
            <person name="Stewart B.A."/>
            <person name="Lee S.R."/>
            <person name="Wilamowska K."/>
            <person name="Weinberg Z."/>
            <person name="Ruzzo W.L."/>
            <person name="Wloga D."/>
            <person name="Gaertig J."/>
            <person name="Frankel J."/>
            <person name="Tsao C.-C."/>
            <person name="Gorovsky M.A."/>
            <person name="Keeling P.J."/>
            <person name="Waller R.F."/>
            <person name="Patron N.J."/>
            <person name="Cherry J.M."/>
            <person name="Stover N.A."/>
            <person name="Krieger C.J."/>
            <person name="del Toro C."/>
            <person name="Ryder H.F."/>
            <person name="Williamson S.C."/>
            <person name="Barbeau R.A."/>
            <person name="Hamilton E.P."/>
            <person name="Orias E."/>
        </authorList>
    </citation>
    <scope>NUCLEOTIDE SEQUENCE [LARGE SCALE GENOMIC DNA]</scope>
    <source>
        <strain evidence="3">SB210</strain>
    </source>
</reference>
<dbReference type="SMART" id="SM00261">
    <property type="entry name" value="FU"/>
    <property type="match status" value="2"/>
</dbReference>
<keyword evidence="1" id="KW-0732">Signal</keyword>
<dbReference type="OrthoDB" id="4062651at2759"/>
<dbReference type="CDD" id="cd00064">
    <property type="entry name" value="FU"/>
    <property type="match status" value="1"/>
</dbReference>
<proteinExistence type="predicted"/>
<dbReference type="PROSITE" id="PS51257">
    <property type="entry name" value="PROKAR_LIPOPROTEIN"/>
    <property type="match status" value="1"/>
</dbReference>
<dbReference type="InterPro" id="IPR009030">
    <property type="entry name" value="Growth_fac_rcpt_cys_sf"/>
</dbReference>
<feature type="chain" id="PRO_5004200912" evidence="1">
    <location>
        <begin position="19"/>
        <end position="341"/>
    </location>
</feature>
<name>Q22D90_TETTS</name>
<gene>
    <name evidence="2" type="ORF">TTHERM_00998870</name>
</gene>
<protein>
    <submittedName>
        <fullName evidence="2">Zinc finger protein</fullName>
    </submittedName>
</protein>
<dbReference type="Proteomes" id="UP000009168">
    <property type="component" value="Unassembled WGS sequence"/>
</dbReference>
<feature type="signal peptide" evidence="1">
    <location>
        <begin position="1"/>
        <end position="18"/>
    </location>
</feature>
<dbReference type="AlphaFoldDB" id="Q22D90"/>
<dbReference type="InterPro" id="IPR006212">
    <property type="entry name" value="Furin_repeat"/>
</dbReference>
<dbReference type="HOGENOM" id="CLU_058335_0_0_1"/>
<sequence>MNPLKITYILILVKFCISFQCKQNQIYSMVTQSCLQCSNECQTCFNTEPSSCITCKQNLFKSSNDDSACVQKCQINEFQNENNECVKCQVFGCVQCDENQKCVECDQNLKLDQINNQCILMDNVCSYLNGFIQGTSNLEKCQKECQPTFYQNMEAQTCEETINCISIQEIVGNGCTFALVDQNWNIINVQVLQNLENFNDLYVVNGQEIQRKSFIVGDQGGCSAGSQLIVVNFKTQEVVFQLNDTNLDYSVQYIDQKNQIVFLSLYQAVTMSDVTNSQQQIYIFDGEQRFVNQTIGFAMIQESAQGYQRAPQINTQILKLQQNGNTSQGTYQFIYNIPLRY</sequence>
<evidence type="ECO:0000313" key="3">
    <source>
        <dbReference type="Proteomes" id="UP000009168"/>
    </source>
</evidence>